<protein>
    <submittedName>
        <fullName evidence="1">Uncharacterized protein</fullName>
    </submittedName>
</protein>
<proteinExistence type="predicted"/>
<evidence type="ECO:0000313" key="1">
    <source>
        <dbReference type="EMBL" id="CAB0032373.1"/>
    </source>
</evidence>
<dbReference type="AlphaFoldDB" id="A0A6H5I6Q8"/>
<reference evidence="1 2" key="1">
    <citation type="submission" date="2020-02" db="EMBL/GenBank/DDBJ databases">
        <authorList>
            <person name="Ferguson B K."/>
        </authorList>
    </citation>
    <scope>NUCLEOTIDE SEQUENCE [LARGE SCALE GENOMIC DNA]</scope>
</reference>
<accession>A0A6H5I6Q8</accession>
<gene>
    <name evidence="1" type="ORF">TBRA_LOCUS4312</name>
</gene>
<organism evidence="1 2">
    <name type="scientific">Trichogramma brassicae</name>
    <dbReference type="NCBI Taxonomy" id="86971"/>
    <lineage>
        <taxon>Eukaryota</taxon>
        <taxon>Metazoa</taxon>
        <taxon>Ecdysozoa</taxon>
        <taxon>Arthropoda</taxon>
        <taxon>Hexapoda</taxon>
        <taxon>Insecta</taxon>
        <taxon>Pterygota</taxon>
        <taxon>Neoptera</taxon>
        <taxon>Endopterygota</taxon>
        <taxon>Hymenoptera</taxon>
        <taxon>Apocrita</taxon>
        <taxon>Proctotrupomorpha</taxon>
        <taxon>Chalcidoidea</taxon>
        <taxon>Trichogrammatidae</taxon>
        <taxon>Trichogramma</taxon>
    </lineage>
</organism>
<sequence>MQTYRILCTEQCHRCRATPASVPIVEPRTLCSGCHRRRAGQTATSSRFATFVVAVETSCWIRRGSAGFDWQSSTRRTMSILAATKNKKPQERSSISSVYIQRTCRRNGIRCRVRYRACTFRRDNEIVNARASPCSPISPASICLNY</sequence>
<dbReference type="EMBL" id="CADCXV010000678">
    <property type="protein sequence ID" value="CAB0032373.1"/>
    <property type="molecule type" value="Genomic_DNA"/>
</dbReference>
<evidence type="ECO:0000313" key="2">
    <source>
        <dbReference type="Proteomes" id="UP000479190"/>
    </source>
</evidence>
<keyword evidence="2" id="KW-1185">Reference proteome</keyword>
<name>A0A6H5I6Q8_9HYME</name>
<dbReference type="Proteomes" id="UP000479190">
    <property type="component" value="Unassembled WGS sequence"/>
</dbReference>